<dbReference type="Pfam" id="PF25917">
    <property type="entry name" value="BSH_RND"/>
    <property type="match status" value="1"/>
</dbReference>
<dbReference type="NCBIfam" id="TIGR01730">
    <property type="entry name" value="RND_mfp"/>
    <property type="match status" value="1"/>
</dbReference>
<dbReference type="Gene3D" id="2.40.420.20">
    <property type="match status" value="1"/>
</dbReference>
<dbReference type="Pfam" id="PF25989">
    <property type="entry name" value="YknX_C"/>
    <property type="match status" value="1"/>
</dbReference>
<evidence type="ECO:0000313" key="6">
    <source>
        <dbReference type="EMBL" id="CAH0533950.1"/>
    </source>
</evidence>
<comment type="caution">
    <text evidence="6">The sequence shown here is derived from an EMBL/GenBank/DDBJ whole genome shotgun (WGS) entry which is preliminary data.</text>
</comment>
<proteinExistence type="inferred from homology"/>
<dbReference type="Gene3D" id="2.40.50.100">
    <property type="match status" value="1"/>
</dbReference>
<organism evidence="6 7">
    <name type="scientific">Vibrio stylophorae</name>
    <dbReference type="NCBI Taxonomy" id="659351"/>
    <lineage>
        <taxon>Bacteria</taxon>
        <taxon>Pseudomonadati</taxon>
        <taxon>Pseudomonadota</taxon>
        <taxon>Gammaproteobacteria</taxon>
        <taxon>Vibrionales</taxon>
        <taxon>Vibrionaceae</taxon>
        <taxon>Vibrio</taxon>
    </lineage>
</organism>
<dbReference type="InterPro" id="IPR006143">
    <property type="entry name" value="RND_pump_MFP"/>
</dbReference>
<dbReference type="Gene3D" id="1.10.287.470">
    <property type="entry name" value="Helix hairpin bin"/>
    <property type="match status" value="1"/>
</dbReference>
<feature type="chain" id="PRO_5045903665" evidence="2">
    <location>
        <begin position="27"/>
        <end position="360"/>
    </location>
</feature>
<keyword evidence="2" id="KW-0732">Signal</keyword>
<name>A0ABN8DVU9_9VIBR</name>
<dbReference type="SUPFAM" id="SSF111369">
    <property type="entry name" value="HlyD-like secretion proteins"/>
    <property type="match status" value="1"/>
</dbReference>
<accession>A0ABN8DVU9</accession>
<feature type="signal peptide" evidence="2">
    <location>
        <begin position="1"/>
        <end position="26"/>
    </location>
</feature>
<dbReference type="InterPro" id="IPR058625">
    <property type="entry name" value="MdtA-like_BSH"/>
</dbReference>
<protein>
    <submittedName>
        <fullName evidence="6">Multidrug resistance protein MdtA</fullName>
    </submittedName>
</protein>
<evidence type="ECO:0000259" key="3">
    <source>
        <dbReference type="Pfam" id="PF25917"/>
    </source>
</evidence>
<reference evidence="6" key="1">
    <citation type="submission" date="2021-11" db="EMBL/GenBank/DDBJ databases">
        <authorList>
            <person name="Rodrigo-Torres L."/>
            <person name="Arahal R. D."/>
            <person name="Lucena T."/>
        </authorList>
    </citation>
    <scope>NUCLEOTIDE SEQUENCE</scope>
    <source>
        <strain evidence="6">CECT 7929</strain>
    </source>
</reference>
<dbReference type="Proteomes" id="UP000838672">
    <property type="component" value="Unassembled WGS sequence"/>
</dbReference>
<evidence type="ECO:0000313" key="7">
    <source>
        <dbReference type="Proteomes" id="UP000838672"/>
    </source>
</evidence>
<dbReference type="InterPro" id="IPR058637">
    <property type="entry name" value="YknX-like_C"/>
</dbReference>
<sequence length="360" mass="39787">MCKRRFSKHLPVFVLFCAFFSVPSWAKPPRGNPGDYAVSVTTYQVQTQALNSEVNTIGKLTAQQQVTLAPEVSGRIDAVLVKPGDQVKMGQMLVRLESAKQQAAVAEALAYWRDEERKRTEFARLAKRGALTQTELDAQVAAVAVAKARLDAARAELAFRQIKAPFDGTVGLFDLSRGMTVNSGDPLMSLDDLQVMWLELPIPEQYLAKLKVGMAVEAHSQAWPQPFYGKLVAIDSRIDPQALTVRIRSEFENTKQALKPGMLMQAVLQMPAVEKPVVPIQSIEYQGTKRYVYRIVDGKAVRTEVVLGARSDNKVMIEQGLDAGATIVLQGLVNMRDGARVMIQEQTVSVQDQTASEERN</sequence>
<evidence type="ECO:0000259" key="5">
    <source>
        <dbReference type="Pfam" id="PF25989"/>
    </source>
</evidence>
<evidence type="ECO:0000256" key="1">
    <source>
        <dbReference type="ARBA" id="ARBA00009477"/>
    </source>
</evidence>
<dbReference type="EMBL" id="CAKLDI010000001">
    <property type="protein sequence ID" value="CAH0533950.1"/>
    <property type="molecule type" value="Genomic_DNA"/>
</dbReference>
<evidence type="ECO:0000259" key="4">
    <source>
        <dbReference type="Pfam" id="PF25954"/>
    </source>
</evidence>
<feature type="domain" description="CusB-like beta-barrel" evidence="4">
    <location>
        <begin position="196"/>
        <end position="269"/>
    </location>
</feature>
<feature type="domain" description="Multidrug resistance protein MdtA-like barrel-sandwich hybrid" evidence="3">
    <location>
        <begin position="65"/>
        <end position="186"/>
    </location>
</feature>
<dbReference type="PANTHER" id="PTHR30469:SF13">
    <property type="entry name" value="HAE1 FAMILY EFFLUX PUMP MFP COMPONENT"/>
    <property type="match status" value="1"/>
</dbReference>
<dbReference type="Gene3D" id="2.40.30.170">
    <property type="match status" value="1"/>
</dbReference>
<evidence type="ECO:0000256" key="2">
    <source>
        <dbReference type="SAM" id="SignalP"/>
    </source>
</evidence>
<dbReference type="RefSeq" id="WP_237466363.1">
    <property type="nucleotide sequence ID" value="NZ_CAKLDI010000001.1"/>
</dbReference>
<comment type="similarity">
    <text evidence="1">Belongs to the membrane fusion protein (MFP) (TC 8.A.1) family.</text>
</comment>
<dbReference type="Pfam" id="PF25954">
    <property type="entry name" value="Beta-barrel_RND_2"/>
    <property type="match status" value="1"/>
</dbReference>
<dbReference type="InterPro" id="IPR058792">
    <property type="entry name" value="Beta-barrel_RND_2"/>
</dbReference>
<feature type="domain" description="YknX-like C-terminal permuted SH3-like" evidence="5">
    <location>
        <begin position="277"/>
        <end position="342"/>
    </location>
</feature>
<dbReference type="PANTHER" id="PTHR30469">
    <property type="entry name" value="MULTIDRUG RESISTANCE PROTEIN MDTA"/>
    <property type="match status" value="1"/>
</dbReference>
<keyword evidence="7" id="KW-1185">Reference proteome</keyword>
<gene>
    <name evidence="6" type="primary">mdtA_3</name>
    <name evidence="6" type="ORF">VST7929_01828</name>
</gene>